<feature type="region of interest" description="Disordered" evidence="5">
    <location>
        <begin position="1"/>
        <end position="40"/>
    </location>
</feature>
<dbReference type="GO" id="GO:0005507">
    <property type="term" value="F:copper ion binding"/>
    <property type="evidence" value="ECO:0007669"/>
    <property type="project" value="InterPro"/>
</dbReference>
<accession>A0A9P4QBF0</accession>
<dbReference type="PROSITE" id="PS00080">
    <property type="entry name" value="MULTICOPPER_OXIDASE2"/>
    <property type="match status" value="1"/>
</dbReference>
<dbReference type="Pfam" id="PF07731">
    <property type="entry name" value="Cu-oxidase_2"/>
    <property type="match status" value="1"/>
</dbReference>
<dbReference type="InterPro" id="IPR011707">
    <property type="entry name" value="Cu-oxidase-like_N"/>
</dbReference>
<dbReference type="PROSITE" id="PS00079">
    <property type="entry name" value="MULTICOPPER_OXIDASE1"/>
    <property type="match status" value="1"/>
</dbReference>
<dbReference type="CDD" id="cd13857">
    <property type="entry name" value="CuRO_1_Diphenol_Ox"/>
    <property type="match status" value="1"/>
</dbReference>
<keyword evidence="2" id="KW-0479">Metal-binding</keyword>
<feature type="compositionally biased region" description="Basic and acidic residues" evidence="5">
    <location>
        <begin position="24"/>
        <end position="33"/>
    </location>
</feature>
<gene>
    <name evidence="10" type="ORF">K431DRAFT_338528</name>
</gene>
<dbReference type="GO" id="GO:0016491">
    <property type="term" value="F:oxidoreductase activity"/>
    <property type="evidence" value="ECO:0007669"/>
    <property type="project" value="UniProtKB-KW"/>
</dbReference>
<dbReference type="Gene3D" id="2.60.40.420">
    <property type="entry name" value="Cupredoxins - blue copper proteins"/>
    <property type="match status" value="3"/>
</dbReference>
<dbReference type="EMBL" id="MU003787">
    <property type="protein sequence ID" value="KAF2721881.1"/>
    <property type="molecule type" value="Genomic_DNA"/>
</dbReference>
<evidence type="ECO:0000259" key="8">
    <source>
        <dbReference type="Pfam" id="PF07731"/>
    </source>
</evidence>
<dbReference type="Pfam" id="PF00394">
    <property type="entry name" value="Cu-oxidase"/>
    <property type="match status" value="1"/>
</dbReference>
<evidence type="ECO:0000256" key="1">
    <source>
        <dbReference type="ARBA" id="ARBA00010609"/>
    </source>
</evidence>
<dbReference type="InterPro" id="IPR011706">
    <property type="entry name" value="Cu-oxidase_C"/>
</dbReference>
<evidence type="ECO:0000259" key="9">
    <source>
        <dbReference type="Pfam" id="PF07732"/>
    </source>
</evidence>
<evidence type="ECO:0000256" key="2">
    <source>
        <dbReference type="ARBA" id="ARBA00022723"/>
    </source>
</evidence>
<protein>
    <submittedName>
        <fullName evidence="10">Multicopper oxidase</fullName>
    </submittedName>
</protein>
<evidence type="ECO:0000256" key="3">
    <source>
        <dbReference type="ARBA" id="ARBA00023002"/>
    </source>
</evidence>
<dbReference type="Proteomes" id="UP000799441">
    <property type="component" value="Unassembled WGS sequence"/>
</dbReference>
<feature type="domain" description="Plastocyanin-like" evidence="8">
    <location>
        <begin position="516"/>
        <end position="647"/>
    </location>
</feature>
<keyword evidence="6" id="KW-1133">Transmembrane helix</keyword>
<keyword evidence="6" id="KW-0812">Transmembrane</keyword>
<dbReference type="FunFam" id="2.60.40.420:FF:000045">
    <property type="entry name" value="Laccase 2"/>
    <property type="match status" value="1"/>
</dbReference>
<reference evidence="10" key="1">
    <citation type="journal article" date="2020" name="Stud. Mycol.">
        <title>101 Dothideomycetes genomes: a test case for predicting lifestyles and emergence of pathogens.</title>
        <authorList>
            <person name="Haridas S."/>
            <person name="Albert R."/>
            <person name="Binder M."/>
            <person name="Bloem J."/>
            <person name="Labutti K."/>
            <person name="Salamov A."/>
            <person name="Andreopoulos B."/>
            <person name="Baker S."/>
            <person name="Barry K."/>
            <person name="Bills G."/>
            <person name="Bluhm B."/>
            <person name="Cannon C."/>
            <person name="Castanera R."/>
            <person name="Culley D."/>
            <person name="Daum C."/>
            <person name="Ezra D."/>
            <person name="Gonzalez J."/>
            <person name="Henrissat B."/>
            <person name="Kuo A."/>
            <person name="Liang C."/>
            <person name="Lipzen A."/>
            <person name="Lutzoni F."/>
            <person name="Magnuson J."/>
            <person name="Mondo S."/>
            <person name="Nolan M."/>
            <person name="Ohm R."/>
            <person name="Pangilinan J."/>
            <person name="Park H.-J."/>
            <person name="Ramirez L."/>
            <person name="Alfaro M."/>
            <person name="Sun H."/>
            <person name="Tritt A."/>
            <person name="Yoshinaga Y."/>
            <person name="Zwiers L.-H."/>
            <person name="Turgeon B."/>
            <person name="Goodwin S."/>
            <person name="Spatafora J."/>
            <person name="Crous P."/>
            <person name="Grigoriev I."/>
        </authorList>
    </citation>
    <scope>NUCLEOTIDE SEQUENCE</scope>
    <source>
        <strain evidence="10">CBS 116435</strain>
    </source>
</reference>
<evidence type="ECO:0000256" key="4">
    <source>
        <dbReference type="ARBA" id="ARBA00023008"/>
    </source>
</evidence>
<feature type="domain" description="Plastocyanin-like" evidence="7">
    <location>
        <begin position="252"/>
        <end position="418"/>
    </location>
</feature>
<dbReference type="SUPFAM" id="SSF49503">
    <property type="entry name" value="Cupredoxins"/>
    <property type="match status" value="3"/>
</dbReference>
<dbReference type="InterPro" id="IPR033138">
    <property type="entry name" value="Cu_oxidase_CS"/>
</dbReference>
<sequence length="684" mass="77631">MHFSPDREEFELRDEPKQQLSSRSSEDGARAEEQGLLGGIREEDAWSEDDWDFIREEKQSRQSWLKRHLWLAGISAALLAGLALAALVLGKTEEALGVQTNDYILDRNWDFDAAPQRREYDFVVRDQMHNPDGVWRLMILVNNQFPGPLIEANEGDTIVVHVHNQAVNATSIHWHGMYQRGTPHMDGTAGVTQCPIAPGGSFTYEFTVAGQSGTYWWHGHVGLQSSDGLHGPLIIHHRKEKEVQKVQYDTEQVILLSDHYHDLSSALLWQYLRPDMENAEPVPQGGLINGRSIRNCDDFPDRQCDNSSSHVGMPELEFAFKQRRRLRIINTGAFAEFQFQIDAHQLTVTEVDGTDVFPEQVHRLSINPAQRYSVVVNALRPREKVNTYWLRARMVTTCFTDPPKTLQVETRAIVRYRGRYEEGQPDSRDWGEVADADCRDMNTTSLIPVEASTPPQTPDSFFYLRSNFEIGAYRLSRGFFNSSSWRVPDIHKPSLARLVDGLDDRNLSFTASSLPKQTAWINTHAFDPKTQLSIQTEGPQTIDILFSNFDDGTHPLHLHGYKYFVLAQGHGHPPLTSIDAEINLESLDPLYRILNLTNPIRRDTASVEAFGWILIRIVADNPGAWLLHCHVSWHGEAGLAMQLLTRTDELNGGLFPDEYKGLCEADGIEKGMGPRDEDYWDIAK</sequence>
<evidence type="ECO:0000256" key="6">
    <source>
        <dbReference type="SAM" id="Phobius"/>
    </source>
</evidence>
<dbReference type="CDD" id="cd13910">
    <property type="entry name" value="CuRO_3_MCO_like_4"/>
    <property type="match status" value="1"/>
</dbReference>
<evidence type="ECO:0000259" key="7">
    <source>
        <dbReference type="Pfam" id="PF00394"/>
    </source>
</evidence>
<dbReference type="AlphaFoldDB" id="A0A9P4QBF0"/>
<keyword evidence="4" id="KW-0186">Copper</keyword>
<evidence type="ECO:0000313" key="11">
    <source>
        <dbReference type="Proteomes" id="UP000799441"/>
    </source>
</evidence>
<proteinExistence type="inferred from homology"/>
<keyword evidence="6" id="KW-0472">Membrane</keyword>
<dbReference type="InterPro" id="IPR008972">
    <property type="entry name" value="Cupredoxin"/>
</dbReference>
<dbReference type="OrthoDB" id="2121828at2759"/>
<dbReference type="Pfam" id="PF07732">
    <property type="entry name" value="Cu-oxidase_3"/>
    <property type="match status" value="1"/>
</dbReference>
<evidence type="ECO:0000313" key="10">
    <source>
        <dbReference type="EMBL" id="KAF2721881.1"/>
    </source>
</evidence>
<evidence type="ECO:0000256" key="5">
    <source>
        <dbReference type="SAM" id="MobiDB-lite"/>
    </source>
</evidence>
<name>A0A9P4QBF0_9PEZI</name>
<dbReference type="PANTHER" id="PTHR11709">
    <property type="entry name" value="MULTI-COPPER OXIDASE"/>
    <property type="match status" value="1"/>
</dbReference>
<organism evidence="10 11">
    <name type="scientific">Polychaeton citri CBS 116435</name>
    <dbReference type="NCBI Taxonomy" id="1314669"/>
    <lineage>
        <taxon>Eukaryota</taxon>
        <taxon>Fungi</taxon>
        <taxon>Dikarya</taxon>
        <taxon>Ascomycota</taxon>
        <taxon>Pezizomycotina</taxon>
        <taxon>Dothideomycetes</taxon>
        <taxon>Dothideomycetidae</taxon>
        <taxon>Capnodiales</taxon>
        <taxon>Capnodiaceae</taxon>
        <taxon>Polychaeton</taxon>
    </lineage>
</organism>
<dbReference type="PANTHER" id="PTHR11709:SF414">
    <property type="entry name" value="ADR239WP"/>
    <property type="match status" value="1"/>
</dbReference>
<feature type="transmembrane region" description="Helical" evidence="6">
    <location>
        <begin position="69"/>
        <end position="89"/>
    </location>
</feature>
<comment type="caution">
    <text evidence="10">The sequence shown here is derived from an EMBL/GenBank/DDBJ whole genome shotgun (WGS) entry which is preliminary data.</text>
</comment>
<dbReference type="InterPro" id="IPR001117">
    <property type="entry name" value="Cu-oxidase_2nd"/>
</dbReference>
<keyword evidence="3" id="KW-0560">Oxidoreductase</keyword>
<keyword evidence="11" id="KW-1185">Reference proteome</keyword>
<dbReference type="InterPro" id="IPR002355">
    <property type="entry name" value="Cu_oxidase_Cu_BS"/>
</dbReference>
<comment type="similarity">
    <text evidence="1">Belongs to the multicopper oxidase family.</text>
</comment>
<feature type="domain" description="Plastocyanin-like" evidence="9">
    <location>
        <begin position="127"/>
        <end position="239"/>
    </location>
</feature>
<dbReference type="InterPro" id="IPR045087">
    <property type="entry name" value="Cu-oxidase_fam"/>
</dbReference>